<keyword evidence="2" id="KW-1185">Reference proteome</keyword>
<evidence type="ECO:0000313" key="1">
    <source>
        <dbReference type="EMBL" id="CAG8832957.1"/>
    </source>
</evidence>
<reference evidence="1 2" key="1">
    <citation type="submission" date="2021-06" db="EMBL/GenBank/DDBJ databases">
        <authorList>
            <person name="Kallberg Y."/>
            <person name="Tangrot J."/>
            <person name="Rosling A."/>
        </authorList>
    </citation>
    <scope>NUCLEOTIDE SEQUENCE [LARGE SCALE GENOMIC DNA]</scope>
    <source>
        <strain evidence="1 2">120-4 pot B 10/14</strain>
    </source>
</reference>
<protein>
    <submittedName>
        <fullName evidence="1">34247_t:CDS:1</fullName>
    </submittedName>
</protein>
<comment type="caution">
    <text evidence="1">The sequence shown here is derived from an EMBL/GenBank/DDBJ whole genome shotgun (WGS) entry which is preliminary data.</text>
</comment>
<dbReference type="Proteomes" id="UP000789901">
    <property type="component" value="Unassembled WGS sequence"/>
</dbReference>
<name>A0ABN7WJA1_GIGMA</name>
<dbReference type="EMBL" id="CAJVQB010046402">
    <property type="protein sequence ID" value="CAG8832957.1"/>
    <property type="molecule type" value="Genomic_DNA"/>
</dbReference>
<gene>
    <name evidence="1" type="ORF">GMARGA_LOCUS31307</name>
</gene>
<sequence length="99" mass="11023">LAVDTLPLFDKSVDDSIYNCFDNYHMDCTLHSEDDFGLISLFEPSTAVALPLAENVDDSTFEISGSDDESDNSSLKEIYSGQTFTSFNLLEKCLKCYSI</sequence>
<feature type="non-terminal residue" evidence="1">
    <location>
        <position position="1"/>
    </location>
</feature>
<evidence type="ECO:0000313" key="2">
    <source>
        <dbReference type="Proteomes" id="UP000789901"/>
    </source>
</evidence>
<proteinExistence type="predicted"/>
<accession>A0ABN7WJA1</accession>
<organism evidence="1 2">
    <name type="scientific">Gigaspora margarita</name>
    <dbReference type="NCBI Taxonomy" id="4874"/>
    <lineage>
        <taxon>Eukaryota</taxon>
        <taxon>Fungi</taxon>
        <taxon>Fungi incertae sedis</taxon>
        <taxon>Mucoromycota</taxon>
        <taxon>Glomeromycotina</taxon>
        <taxon>Glomeromycetes</taxon>
        <taxon>Diversisporales</taxon>
        <taxon>Gigasporaceae</taxon>
        <taxon>Gigaspora</taxon>
    </lineage>
</organism>